<protein>
    <submittedName>
        <fullName evidence="1">Uncharacterized protein</fullName>
    </submittedName>
</protein>
<dbReference type="GeneID" id="9815282"/>
<dbReference type="CTD" id="9815282"/>
<dbReference type="FunCoup" id="E3LQM4">
    <property type="interactions" value="30"/>
</dbReference>
<evidence type="ECO:0000313" key="2">
    <source>
        <dbReference type="Proteomes" id="UP000008281"/>
    </source>
</evidence>
<reference evidence="1" key="1">
    <citation type="submission" date="2007-07" db="EMBL/GenBank/DDBJ databases">
        <title>PCAP assembly of the Caenorhabditis remanei genome.</title>
        <authorList>
            <consortium name="The Caenorhabditis remanei Sequencing Consortium"/>
            <person name="Wilson R.K."/>
        </authorList>
    </citation>
    <scope>NUCLEOTIDE SEQUENCE [LARGE SCALE GENOMIC DNA]</scope>
    <source>
        <strain evidence="1">PB4641</strain>
    </source>
</reference>
<keyword evidence="2" id="KW-1185">Reference proteome</keyword>
<dbReference type="KEGG" id="crq:GCK72_006408"/>
<dbReference type="OrthoDB" id="5788704at2759"/>
<accession>E3LQM4</accession>
<dbReference type="EMBL" id="DS268413">
    <property type="protein sequence ID" value="EFP07789.1"/>
    <property type="molecule type" value="Genomic_DNA"/>
</dbReference>
<proteinExistence type="predicted"/>
<evidence type="ECO:0000313" key="1">
    <source>
        <dbReference type="EMBL" id="EFP07789.1"/>
    </source>
</evidence>
<dbReference type="AlphaFoldDB" id="E3LQM4"/>
<name>E3LQM4_CAERE</name>
<organism evidence="2">
    <name type="scientific">Caenorhabditis remanei</name>
    <name type="common">Caenorhabditis vulgaris</name>
    <dbReference type="NCBI Taxonomy" id="31234"/>
    <lineage>
        <taxon>Eukaryota</taxon>
        <taxon>Metazoa</taxon>
        <taxon>Ecdysozoa</taxon>
        <taxon>Nematoda</taxon>
        <taxon>Chromadorea</taxon>
        <taxon>Rhabditida</taxon>
        <taxon>Rhabditina</taxon>
        <taxon>Rhabditomorpha</taxon>
        <taxon>Rhabditoidea</taxon>
        <taxon>Rhabditidae</taxon>
        <taxon>Peloderinae</taxon>
        <taxon>Caenorhabditis</taxon>
    </lineage>
</organism>
<dbReference type="HOGENOM" id="CLU_1171555_0_0_1"/>
<dbReference type="eggNOG" id="ENOG502TBER">
    <property type="taxonomic scope" value="Eukaryota"/>
</dbReference>
<dbReference type="OMA" id="WLKQLCE"/>
<dbReference type="RefSeq" id="XP_003113877.2">
    <property type="nucleotide sequence ID" value="XM_003113829.2"/>
</dbReference>
<dbReference type="Proteomes" id="UP000008281">
    <property type="component" value="Unassembled WGS sequence"/>
</dbReference>
<dbReference type="InParanoid" id="E3LQM4"/>
<sequence>MYDVLSDEVWDFFCKRLPRNEEEIRERKEKCSEIEWLTQTEELKSRLVRSTVSKCDESFVMIRIPLMTQIFELKIRKSECFPEEAPEFSGEFIDGFHNLEWTAESTLYELSEKITDYCITVDVAILEIKEADSDGFHIVELDMDDEESGHLRVVLKATKYKEQLTLSLDVEDFRSFPRVLRCSNPSRTASFDCEKWISDDKLGTNLRRLYGELELNFTSDDPITKEIASANDSFEEVDEIMDFI</sequence>
<gene>
    <name evidence="1" type="ORF">CRE_26459</name>
</gene>